<protein>
    <submittedName>
        <fullName evidence="3">Glycosyltransferase</fullName>
    </submittedName>
</protein>
<dbReference type="OrthoDB" id="1099934at2"/>
<evidence type="ECO:0000256" key="1">
    <source>
        <dbReference type="ARBA" id="ARBA00022676"/>
    </source>
</evidence>
<dbReference type="EMBL" id="RJJX01000001">
    <property type="protein sequence ID" value="RUT79882.1"/>
    <property type="molecule type" value="Genomic_DNA"/>
</dbReference>
<evidence type="ECO:0000313" key="4">
    <source>
        <dbReference type="Proteomes" id="UP000282985"/>
    </source>
</evidence>
<dbReference type="Proteomes" id="UP000282985">
    <property type="component" value="Unassembled WGS sequence"/>
</dbReference>
<evidence type="ECO:0000313" key="3">
    <source>
        <dbReference type="EMBL" id="RUT79882.1"/>
    </source>
</evidence>
<accession>A0A434AZ34</accession>
<dbReference type="Gene3D" id="3.40.50.2000">
    <property type="entry name" value="Glycogen Phosphorylase B"/>
    <property type="match status" value="1"/>
</dbReference>
<keyword evidence="4" id="KW-1185">Reference proteome</keyword>
<dbReference type="AlphaFoldDB" id="A0A434AZ34"/>
<comment type="caution">
    <text evidence="3">The sequence shown here is derived from an EMBL/GenBank/DDBJ whole genome shotgun (WGS) entry which is preliminary data.</text>
</comment>
<keyword evidence="2 3" id="KW-0808">Transferase</keyword>
<dbReference type="SUPFAM" id="SSF53756">
    <property type="entry name" value="UDP-Glycosyltransferase/glycogen phosphorylase"/>
    <property type="match status" value="1"/>
</dbReference>
<dbReference type="PANTHER" id="PTHR12526">
    <property type="entry name" value="GLYCOSYLTRANSFERASE"/>
    <property type="match status" value="1"/>
</dbReference>
<keyword evidence="1" id="KW-0328">Glycosyltransferase</keyword>
<proteinExistence type="predicted"/>
<name>A0A434AZ34_9BACT</name>
<reference evidence="3 4" key="1">
    <citation type="submission" date="2018-11" db="EMBL/GenBank/DDBJ databases">
        <title>Parancylomarina longa gen. nov., sp. nov., isolated from sediments of southern Okinawa.</title>
        <authorList>
            <person name="Fu T."/>
        </authorList>
    </citation>
    <scope>NUCLEOTIDE SEQUENCE [LARGE SCALE GENOMIC DNA]</scope>
    <source>
        <strain evidence="3 4">T3-2 S1-C</strain>
    </source>
</reference>
<organism evidence="3 4">
    <name type="scientific">Ancylomarina longa</name>
    <dbReference type="NCBI Taxonomy" id="2487017"/>
    <lineage>
        <taxon>Bacteria</taxon>
        <taxon>Pseudomonadati</taxon>
        <taxon>Bacteroidota</taxon>
        <taxon>Bacteroidia</taxon>
        <taxon>Marinilabiliales</taxon>
        <taxon>Marinifilaceae</taxon>
        <taxon>Ancylomarina</taxon>
    </lineage>
</organism>
<sequence length="355" mass="41556">MMDILIVTMGSQFGYITEHYYYSRYLKTNNNVKVLCYDLGLDKIKMNGVKVIYYKPYKNRYLTLFLFYFRVIHMCMSNKINIMLISYFRFCFLLRLILPFKKLVLDIRTGSIGLTGKKVTKSNSILRLESLFFKNRLINTHSLAKELNIRNYDCLPIGAVNRIKSPKVFDKINLLYIGTLDKRRIEETLEGLKLFIDQNTFVDSLRYDIVGFGSREIVEKIKKKIEELQLRDIVFFHGRKTIEELSEFFYKANIGVAYIPIIKCYECQPALKTLEYLINGMPVIATKTFEMKQIVNEKNGILIDDTSEAFANGLTTLIKSIKNFNSEDIKKTVEKYSWENIIVNKLEPYLENCTS</sequence>
<gene>
    <name evidence="3" type="ORF">DLK05_00565</name>
</gene>
<dbReference type="PANTHER" id="PTHR12526:SF629">
    <property type="entry name" value="TEICHURONIC ACID BIOSYNTHESIS GLYCOSYLTRANSFERASE TUAH-RELATED"/>
    <property type="match status" value="1"/>
</dbReference>
<evidence type="ECO:0000256" key="2">
    <source>
        <dbReference type="ARBA" id="ARBA00022679"/>
    </source>
</evidence>
<dbReference type="GO" id="GO:0016757">
    <property type="term" value="F:glycosyltransferase activity"/>
    <property type="evidence" value="ECO:0007669"/>
    <property type="project" value="UniProtKB-KW"/>
</dbReference>
<dbReference type="Pfam" id="PF13692">
    <property type="entry name" value="Glyco_trans_1_4"/>
    <property type="match status" value="1"/>
</dbReference>